<evidence type="ECO:0000259" key="1">
    <source>
        <dbReference type="Pfam" id="PF00535"/>
    </source>
</evidence>
<dbReference type="CDD" id="cd00761">
    <property type="entry name" value="Glyco_tranf_GTA_type"/>
    <property type="match status" value="1"/>
</dbReference>
<dbReference type="InterPro" id="IPR001173">
    <property type="entry name" value="Glyco_trans_2-like"/>
</dbReference>
<dbReference type="Gene3D" id="3.90.550.10">
    <property type="entry name" value="Spore Coat Polysaccharide Biosynthesis Protein SpsA, Chain A"/>
    <property type="match status" value="1"/>
</dbReference>
<dbReference type="InterPro" id="IPR029044">
    <property type="entry name" value="Nucleotide-diphossugar_trans"/>
</dbReference>
<dbReference type="PANTHER" id="PTHR22916">
    <property type="entry name" value="GLYCOSYLTRANSFERASE"/>
    <property type="match status" value="1"/>
</dbReference>
<comment type="caution">
    <text evidence="2">The sequence shown here is derived from an EMBL/GenBank/DDBJ whole genome shotgun (WGS) entry which is preliminary data.</text>
</comment>
<organism evidence="2">
    <name type="scientific">mine drainage metagenome</name>
    <dbReference type="NCBI Taxonomy" id="410659"/>
    <lineage>
        <taxon>unclassified sequences</taxon>
        <taxon>metagenomes</taxon>
        <taxon>ecological metagenomes</taxon>
    </lineage>
</organism>
<dbReference type="Pfam" id="PF00535">
    <property type="entry name" value="Glycos_transf_2"/>
    <property type="match status" value="1"/>
</dbReference>
<accession>A0A1J5Q9M5</accession>
<name>A0A1J5Q9M5_9ZZZZ</name>
<dbReference type="EC" id="2.4.-.-" evidence="2"/>
<evidence type="ECO:0000313" key="2">
    <source>
        <dbReference type="EMBL" id="OIQ79890.1"/>
    </source>
</evidence>
<reference evidence="2" key="1">
    <citation type="submission" date="2016-10" db="EMBL/GenBank/DDBJ databases">
        <title>Sequence of Gallionella enrichment culture.</title>
        <authorList>
            <person name="Poehlein A."/>
            <person name="Muehling M."/>
            <person name="Daniel R."/>
        </authorList>
    </citation>
    <scope>NUCLEOTIDE SEQUENCE</scope>
</reference>
<dbReference type="SUPFAM" id="SSF53448">
    <property type="entry name" value="Nucleotide-diphospho-sugar transferases"/>
    <property type="match status" value="1"/>
</dbReference>
<sequence length="287" mass="32849">MMVSIIVPCFNQGNFLADLIASVDDACTFQHEIIIVNDGSTDELTQYFLGKIRPQSKKQHISVMNLNNGGLSYARNQGLDLAQGKYVQFLDADDLVTKGKIDFQLEELENNESLSVHLTEYVYCNQARSRFWRHHPSTIDGFNYDTASFIENWERGLTVPIHCALIRRSAMDGIRFNETLKGKEDWIFWIALASRGLQFKYSGFVGAIYRQHGLNMCRNDREMALNWLRAVQYLLGSGVPISDEAKEGLVSHYNSWYLKFFTRANDANLVNSMTNQSALNFLFSRLE</sequence>
<dbReference type="AlphaFoldDB" id="A0A1J5Q9M5"/>
<feature type="domain" description="Glycosyltransferase 2-like" evidence="1">
    <location>
        <begin position="4"/>
        <end position="172"/>
    </location>
</feature>
<dbReference type="GO" id="GO:0016758">
    <property type="term" value="F:hexosyltransferase activity"/>
    <property type="evidence" value="ECO:0007669"/>
    <property type="project" value="UniProtKB-ARBA"/>
</dbReference>
<keyword evidence="2" id="KW-0808">Transferase</keyword>
<dbReference type="PANTHER" id="PTHR22916:SF3">
    <property type="entry name" value="UDP-GLCNAC:BETAGAL BETA-1,3-N-ACETYLGLUCOSAMINYLTRANSFERASE-LIKE PROTEIN 1"/>
    <property type="match status" value="1"/>
</dbReference>
<proteinExistence type="predicted"/>
<dbReference type="EMBL" id="MLJW01001142">
    <property type="protein sequence ID" value="OIQ79890.1"/>
    <property type="molecule type" value="Genomic_DNA"/>
</dbReference>
<gene>
    <name evidence="2" type="primary">epsJ_5</name>
    <name evidence="2" type="ORF">GALL_383620</name>
</gene>
<protein>
    <submittedName>
        <fullName evidence="2">Putative glycosyltransferase EpsJ</fullName>
        <ecNumber evidence="2">2.4.-.-</ecNumber>
    </submittedName>
</protein>
<keyword evidence="2" id="KW-0328">Glycosyltransferase</keyword>